<keyword evidence="2" id="KW-1185">Reference proteome</keyword>
<dbReference type="EMBL" id="MU003771">
    <property type="protein sequence ID" value="KAF2724425.1"/>
    <property type="molecule type" value="Genomic_DNA"/>
</dbReference>
<dbReference type="Proteomes" id="UP000799441">
    <property type="component" value="Unassembled WGS sequence"/>
</dbReference>
<dbReference type="AlphaFoldDB" id="A0A9P4UTS5"/>
<proteinExistence type="predicted"/>
<sequence>MSLLLQAIVATQSHTLRHFCHRVPGNAVQQHDINARPDLQFDARLSTSVVTPLAGPLEPRKRRGVVGRRE</sequence>
<accession>A0A9P4UTS5</accession>
<name>A0A9P4UTS5_9PEZI</name>
<evidence type="ECO:0000313" key="1">
    <source>
        <dbReference type="EMBL" id="KAF2724425.1"/>
    </source>
</evidence>
<gene>
    <name evidence="1" type="ORF">K431DRAFT_281856</name>
</gene>
<comment type="caution">
    <text evidence="1">The sequence shown here is derived from an EMBL/GenBank/DDBJ whole genome shotgun (WGS) entry which is preliminary data.</text>
</comment>
<evidence type="ECO:0000313" key="2">
    <source>
        <dbReference type="Proteomes" id="UP000799441"/>
    </source>
</evidence>
<organism evidence="1 2">
    <name type="scientific">Polychaeton citri CBS 116435</name>
    <dbReference type="NCBI Taxonomy" id="1314669"/>
    <lineage>
        <taxon>Eukaryota</taxon>
        <taxon>Fungi</taxon>
        <taxon>Dikarya</taxon>
        <taxon>Ascomycota</taxon>
        <taxon>Pezizomycotina</taxon>
        <taxon>Dothideomycetes</taxon>
        <taxon>Dothideomycetidae</taxon>
        <taxon>Capnodiales</taxon>
        <taxon>Capnodiaceae</taxon>
        <taxon>Polychaeton</taxon>
    </lineage>
</organism>
<protein>
    <submittedName>
        <fullName evidence="1">Uncharacterized protein</fullName>
    </submittedName>
</protein>
<reference evidence="1" key="1">
    <citation type="journal article" date="2020" name="Stud. Mycol.">
        <title>101 Dothideomycetes genomes: a test case for predicting lifestyles and emergence of pathogens.</title>
        <authorList>
            <person name="Haridas S."/>
            <person name="Albert R."/>
            <person name="Binder M."/>
            <person name="Bloem J."/>
            <person name="Labutti K."/>
            <person name="Salamov A."/>
            <person name="Andreopoulos B."/>
            <person name="Baker S."/>
            <person name="Barry K."/>
            <person name="Bills G."/>
            <person name="Bluhm B."/>
            <person name="Cannon C."/>
            <person name="Castanera R."/>
            <person name="Culley D."/>
            <person name="Daum C."/>
            <person name="Ezra D."/>
            <person name="Gonzalez J."/>
            <person name="Henrissat B."/>
            <person name="Kuo A."/>
            <person name="Liang C."/>
            <person name="Lipzen A."/>
            <person name="Lutzoni F."/>
            <person name="Magnuson J."/>
            <person name="Mondo S."/>
            <person name="Nolan M."/>
            <person name="Ohm R."/>
            <person name="Pangilinan J."/>
            <person name="Park H.-J."/>
            <person name="Ramirez L."/>
            <person name="Alfaro M."/>
            <person name="Sun H."/>
            <person name="Tritt A."/>
            <person name="Yoshinaga Y."/>
            <person name="Zwiers L.-H."/>
            <person name="Turgeon B."/>
            <person name="Goodwin S."/>
            <person name="Spatafora J."/>
            <person name="Crous P."/>
            <person name="Grigoriev I."/>
        </authorList>
    </citation>
    <scope>NUCLEOTIDE SEQUENCE</scope>
    <source>
        <strain evidence="1">CBS 116435</strain>
    </source>
</reference>